<dbReference type="GO" id="GO:0046872">
    <property type="term" value="F:metal ion binding"/>
    <property type="evidence" value="ECO:0007669"/>
    <property type="project" value="UniProtKB-KW"/>
</dbReference>
<comment type="caution">
    <text evidence="5">The sequence shown here is derived from an EMBL/GenBank/DDBJ whole genome shotgun (WGS) entry which is preliminary data.</text>
</comment>
<keyword evidence="6" id="KW-1185">Reference proteome</keyword>
<dbReference type="InterPro" id="IPR046349">
    <property type="entry name" value="C1-like_sf"/>
</dbReference>
<dbReference type="Pfam" id="PF00130">
    <property type="entry name" value="C1_1"/>
    <property type="match status" value="1"/>
</dbReference>
<feature type="region of interest" description="Disordered" evidence="3">
    <location>
        <begin position="51"/>
        <end position="74"/>
    </location>
</feature>
<feature type="compositionally biased region" description="Low complexity" evidence="3">
    <location>
        <begin position="111"/>
        <end position="128"/>
    </location>
</feature>
<feature type="compositionally biased region" description="Low complexity" evidence="3">
    <location>
        <begin position="149"/>
        <end position="169"/>
    </location>
</feature>
<dbReference type="Gene3D" id="3.30.60.20">
    <property type="match status" value="1"/>
</dbReference>
<proteinExistence type="predicted"/>
<dbReference type="STRING" id="48709.A0A1D2N6C1"/>
<protein>
    <submittedName>
        <fullName evidence="5">RAS guanyl-releasing protein 1</fullName>
    </submittedName>
</protein>
<evidence type="ECO:0000256" key="3">
    <source>
        <dbReference type="SAM" id="MobiDB-lite"/>
    </source>
</evidence>
<feature type="compositionally biased region" description="Polar residues" evidence="3">
    <location>
        <begin position="209"/>
        <end position="223"/>
    </location>
</feature>
<feature type="compositionally biased region" description="Low complexity" evidence="3">
    <location>
        <begin position="234"/>
        <end position="246"/>
    </location>
</feature>
<feature type="domain" description="Phorbol-ester/DAG-type" evidence="4">
    <location>
        <begin position="1"/>
        <end position="32"/>
    </location>
</feature>
<feature type="region of interest" description="Disordered" evidence="3">
    <location>
        <begin position="194"/>
        <end position="260"/>
    </location>
</feature>
<keyword evidence="1" id="KW-0479">Metal-binding</keyword>
<sequence length="260" mass="27635">MLLWGLIKQGYKCRNCGVNAHKYCKDYMLHECKMGQLFYFPSPEPQVKRRGFRIRKKSSSQSESGSPPSPKFFNSLEQLSLSTESTDMPASSSSSAIHAYGSSASISGNVSSSVVKSSKEQQQQESSSRGTKGLHSHTHTTPKGTRRFSILSSSSNSSRPCSSVPSSPKLGGLSSISIPLLSPCRTFFGHLTTSNSSNSTSPVHSVHPQKNNNTPSSSCSRTGGSKGLATFFGSSSNSSTPTASPSRKPKSPLGLGSSKN</sequence>
<dbReference type="EMBL" id="LJIJ01000196">
    <property type="protein sequence ID" value="ODN00625.1"/>
    <property type="molecule type" value="Genomic_DNA"/>
</dbReference>
<dbReference type="PROSITE" id="PS50081">
    <property type="entry name" value="ZF_DAG_PE_2"/>
    <property type="match status" value="1"/>
</dbReference>
<evidence type="ECO:0000256" key="1">
    <source>
        <dbReference type="ARBA" id="ARBA00022723"/>
    </source>
</evidence>
<organism evidence="5 6">
    <name type="scientific">Orchesella cincta</name>
    <name type="common">Springtail</name>
    <name type="synonym">Podura cincta</name>
    <dbReference type="NCBI Taxonomy" id="48709"/>
    <lineage>
        <taxon>Eukaryota</taxon>
        <taxon>Metazoa</taxon>
        <taxon>Ecdysozoa</taxon>
        <taxon>Arthropoda</taxon>
        <taxon>Hexapoda</taxon>
        <taxon>Collembola</taxon>
        <taxon>Entomobryomorpha</taxon>
        <taxon>Entomobryoidea</taxon>
        <taxon>Orchesellidae</taxon>
        <taxon>Orchesellinae</taxon>
        <taxon>Orchesella</taxon>
    </lineage>
</organism>
<feature type="region of interest" description="Disordered" evidence="3">
    <location>
        <begin position="111"/>
        <end position="169"/>
    </location>
</feature>
<keyword evidence="2" id="KW-0862">Zinc</keyword>
<evidence type="ECO:0000313" key="5">
    <source>
        <dbReference type="EMBL" id="ODN00625.1"/>
    </source>
</evidence>
<dbReference type="OrthoDB" id="74314at2759"/>
<dbReference type="AlphaFoldDB" id="A0A1D2N6C1"/>
<accession>A0A1D2N6C1</accession>
<feature type="compositionally biased region" description="Basic residues" evidence="3">
    <location>
        <begin position="132"/>
        <end position="146"/>
    </location>
</feature>
<dbReference type="InterPro" id="IPR002219">
    <property type="entry name" value="PKC_DAG/PE"/>
</dbReference>
<evidence type="ECO:0000313" key="6">
    <source>
        <dbReference type="Proteomes" id="UP000094527"/>
    </source>
</evidence>
<dbReference type="Proteomes" id="UP000094527">
    <property type="component" value="Unassembled WGS sequence"/>
</dbReference>
<reference evidence="5 6" key="1">
    <citation type="journal article" date="2016" name="Genome Biol. Evol.">
        <title>Gene Family Evolution Reflects Adaptation to Soil Environmental Stressors in the Genome of the Collembolan Orchesella cincta.</title>
        <authorList>
            <person name="Faddeeva-Vakhrusheva A."/>
            <person name="Derks M.F."/>
            <person name="Anvar S.Y."/>
            <person name="Agamennone V."/>
            <person name="Suring W."/>
            <person name="Smit S."/>
            <person name="van Straalen N.M."/>
            <person name="Roelofs D."/>
        </authorList>
    </citation>
    <scope>NUCLEOTIDE SEQUENCE [LARGE SCALE GENOMIC DNA]</scope>
    <source>
        <tissue evidence="5">Mixed pool</tissue>
    </source>
</reference>
<feature type="compositionally biased region" description="Low complexity" evidence="3">
    <location>
        <begin position="194"/>
        <end position="208"/>
    </location>
</feature>
<gene>
    <name evidence="5" type="ORF">Ocin01_06061</name>
</gene>
<evidence type="ECO:0000256" key="2">
    <source>
        <dbReference type="ARBA" id="ARBA00022833"/>
    </source>
</evidence>
<name>A0A1D2N6C1_ORCCI</name>
<dbReference type="SUPFAM" id="SSF57889">
    <property type="entry name" value="Cysteine-rich domain"/>
    <property type="match status" value="1"/>
</dbReference>
<evidence type="ECO:0000259" key="4">
    <source>
        <dbReference type="PROSITE" id="PS50081"/>
    </source>
</evidence>